<comment type="caution">
    <text evidence="1">The sequence shown here is derived from an EMBL/GenBank/DDBJ whole genome shotgun (WGS) entry which is preliminary data.</text>
</comment>
<dbReference type="EMBL" id="CAJVQC010043317">
    <property type="protein sequence ID" value="CAG8777250.1"/>
    <property type="molecule type" value="Genomic_DNA"/>
</dbReference>
<proteinExistence type="predicted"/>
<protein>
    <submittedName>
        <fullName evidence="1">28343_t:CDS:1</fullName>
    </submittedName>
</protein>
<dbReference type="Proteomes" id="UP000789920">
    <property type="component" value="Unassembled WGS sequence"/>
</dbReference>
<organism evidence="1 2">
    <name type="scientific">Racocetra persica</name>
    <dbReference type="NCBI Taxonomy" id="160502"/>
    <lineage>
        <taxon>Eukaryota</taxon>
        <taxon>Fungi</taxon>
        <taxon>Fungi incertae sedis</taxon>
        <taxon>Mucoromycota</taxon>
        <taxon>Glomeromycotina</taxon>
        <taxon>Glomeromycetes</taxon>
        <taxon>Diversisporales</taxon>
        <taxon>Gigasporaceae</taxon>
        <taxon>Racocetra</taxon>
    </lineage>
</organism>
<gene>
    <name evidence="1" type="ORF">RPERSI_LOCUS17090</name>
</gene>
<accession>A0ACA9R5F3</accession>
<evidence type="ECO:0000313" key="1">
    <source>
        <dbReference type="EMBL" id="CAG8777250.1"/>
    </source>
</evidence>
<reference evidence="1" key="1">
    <citation type="submission" date="2021-06" db="EMBL/GenBank/DDBJ databases">
        <authorList>
            <person name="Kallberg Y."/>
            <person name="Tangrot J."/>
            <person name="Rosling A."/>
        </authorList>
    </citation>
    <scope>NUCLEOTIDE SEQUENCE</scope>
    <source>
        <strain evidence="1">MA461A</strain>
    </source>
</reference>
<evidence type="ECO:0000313" key="2">
    <source>
        <dbReference type="Proteomes" id="UP000789920"/>
    </source>
</evidence>
<keyword evidence="2" id="KW-1185">Reference proteome</keyword>
<name>A0ACA9R5F3_9GLOM</name>
<feature type="non-terminal residue" evidence="1">
    <location>
        <position position="1"/>
    </location>
</feature>
<sequence>KNKLKEWYDILNNDNVVDTEELKIKEEFRKSDAIIPTLSTISYDCSLAKYSSKPLSYYGSYEKYMAIEY</sequence>